<dbReference type="AlphaFoldDB" id="A0A1M6W1Z0"/>
<keyword evidence="5" id="KW-0443">Lipid metabolism</keyword>
<proteinExistence type="predicted"/>
<dbReference type="GO" id="GO:0045892">
    <property type="term" value="P:negative regulation of DNA-templated transcription"/>
    <property type="evidence" value="ECO:0007669"/>
    <property type="project" value="InterPro"/>
</dbReference>
<dbReference type="GO" id="GO:0003677">
    <property type="term" value="F:DNA binding"/>
    <property type="evidence" value="ECO:0007669"/>
    <property type="project" value="UniProtKB-KW"/>
</dbReference>
<dbReference type="GO" id="GO:0045717">
    <property type="term" value="P:negative regulation of fatty acid biosynthetic process"/>
    <property type="evidence" value="ECO:0007669"/>
    <property type="project" value="InterPro"/>
</dbReference>
<reference evidence="11" key="1">
    <citation type="submission" date="2016-11" db="EMBL/GenBank/DDBJ databases">
        <authorList>
            <person name="Varghese N."/>
            <person name="Submissions S."/>
        </authorList>
    </citation>
    <scope>NUCLEOTIDE SEQUENCE [LARGE SCALE GENOMIC DNA]</scope>
    <source>
        <strain evidence="11">DSM 10349</strain>
    </source>
</reference>
<evidence type="ECO:0000256" key="3">
    <source>
        <dbReference type="ARBA" id="ARBA00022832"/>
    </source>
</evidence>
<sequence length="190" mass="20845">MVKGGKGKTQRQRELVNYLANNPLLKDGELAEIFGVSIQTIRLDRSELQIPELRERMKSALQSGTTLRSLGSDELVGELLEIQVAHHGLSRLIIKPEMAFRKNLVARGHHLFAQANSLAVALVDAVIALTGTANVMFKQPVRVGETVLARATVSSQKGNKTMVRVISKVKEATVFEGVFTVFALEEEGKQ</sequence>
<keyword evidence="3" id="KW-0276">Fatty acid metabolism</keyword>
<keyword evidence="4" id="KW-0805">Transcription regulation</keyword>
<keyword evidence="11" id="KW-1185">Reference proteome</keyword>
<dbReference type="PROSITE" id="PS51000">
    <property type="entry name" value="HTH_DEOR_2"/>
    <property type="match status" value="1"/>
</dbReference>
<organism evidence="10 11">
    <name type="scientific">Desulforamulus aeronauticus DSM 10349</name>
    <dbReference type="NCBI Taxonomy" id="1121421"/>
    <lineage>
        <taxon>Bacteria</taxon>
        <taxon>Bacillati</taxon>
        <taxon>Bacillota</taxon>
        <taxon>Clostridia</taxon>
        <taxon>Eubacteriales</taxon>
        <taxon>Peptococcaceae</taxon>
        <taxon>Desulforamulus</taxon>
    </lineage>
</organism>
<gene>
    <name evidence="10" type="ORF">SAMN02745123_03454</name>
</gene>
<evidence type="ECO:0000256" key="8">
    <source>
        <dbReference type="ARBA" id="ARBA00023163"/>
    </source>
</evidence>
<dbReference type="Gene3D" id="1.10.10.10">
    <property type="entry name" value="Winged helix-like DNA-binding domain superfamily/Winged helix DNA-binding domain"/>
    <property type="match status" value="1"/>
</dbReference>
<dbReference type="InterPro" id="IPR001034">
    <property type="entry name" value="DeoR_HTH"/>
</dbReference>
<dbReference type="InterPro" id="IPR036388">
    <property type="entry name" value="WH-like_DNA-bd_sf"/>
</dbReference>
<dbReference type="InterPro" id="IPR017275">
    <property type="entry name" value="Transcription_factor_FapR"/>
</dbReference>
<evidence type="ECO:0000313" key="10">
    <source>
        <dbReference type="EMBL" id="SHK87764.1"/>
    </source>
</evidence>
<dbReference type="EMBL" id="FRAR01000027">
    <property type="protein sequence ID" value="SHK87764.1"/>
    <property type="molecule type" value="Genomic_DNA"/>
</dbReference>
<dbReference type="STRING" id="1121421.SAMN02745123_03454"/>
<accession>A0A1M6W1Z0</accession>
<dbReference type="RefSeq" id="WP_072916864.1">
    <property type="nucleotide sequence ID" value="NZ_FRAR01000027.1"/>
</dbReference>
<evidence type="ECO:0000256" key="2">
    <source>
        <dbReference type="ARBA" id="ARBA00022516"/>
    </source>
</evidence>
<keyword evidence="1" id="KW-0678">Repressor</keyword>
<keyword evidence="2" id="KW-0444">Lipid biosynthesis</keyword>
<keyword evidence="8" id="KW-0804">Transcription</keyword>
<dbReference type="Pfam" id="PF08220">
    <property type="entry name" value="HTH_DeoR"/>
    <property type="match status" value="1"/>
</dbReference>
<dbReference type="PIRSF" id="PIRSF037733">
    <property type="entry name" value="Transcription_factor_FapR"/>
    <property type="match status" value="1"/>
</dbReference>
<dbReference type="InterPro" id="IPR029069">
    <property type="entry name" value="HotDog_dom_sf"/>
</dbReference>
<evidence type="ECO:0000256" key="6">
    <source>
        <dbReference type="ARBA" id="ARBA00023125"/>
    </source>
</evidence>
<feature type="domain" description="HTH deoR-type" evidence="9">
    <location>
        <begin position="8"/>
        <end position="75"/>
    </location>
</feature>
<evidence type="ECO:0000313" key="11">
    <source>
        <dbReference type="Proteomes" id="UP000183997"/>
    </source>
</evidence>
<keyword evidence="6" id="KW-0238">DNA-binding</keyword>
<dbReference type="Gene3D" id="3.10.129.10">
    <property type="entry name" value="Hotdog Thioesterase"/>
    <property type="match status" value="1"/>
</dbReference>
<dbReference type="NCBIfam" id="NF003359">
    <property type="entry name" value="PRK04424.1"/>
    <property type="match status" value="1"/>
</dbReference>
<evidence type="ECO:0000256" key="1">
    <source>
        <dbReference type="ARBA" id="ARBA00022491"/>
    </source>
</evidence>
<dbReference type="GO" id="GO:0006633">
    <property type="term" value="P:fatty acid biosynthetic process"/>
    <property type="evidence" value="ECO:0007669"/>
    <property type="project" value="UniProtKB-KW"/>
</dbReference>
<dbReference type="GO" id="GO:0003700">
    <property type="term" value="F:DNA-binding transcription factor activity"/>
    <property type="evidence" value="ECO:0007669"/>
    <property type="project" value="InterPro"/>
</dbReference>
<dbReference type="SUPFAM" id="SSF54637">
    <property type="entry name" value="Thioesterase/thiol ester dehydrase-isomerase"/>
    <property type="match status" value="1"/>
</dbReference>
<name>A0A1M6W1Z0_9FIRM</name>
<evidence type="ECO:0000259" key="9">
    <source>
        <dbReference type="PROSITE" id="PS51000"/>
    </source>
</evidence>
<evidence type="ECO:0000256" key="5">
    <source>
        <dbReference type="ARBA" id="ARBA00023098"/>
    </source>
</evidence>
<evidence type="ECO:0000256" key="7">
    <source>
        <dbReference type="ARBA" id="ARBA00023160"/>
    </source>
</evidence>
<keyword evidence="7" id="KW-0275">Fatty acid biosynthesis</keyword>
<dbReference type="OrthoDB" id="1706183at2"/>
<dbReference type="Proteomes" id="UP000183997">
    <property type="component" value="Unassembled WGS sequence"/>
</dbReference>
<protein>
    <submittedName>
        <fullName evidence="10">MaoC like domain-containing protein</fullName>
    </submittedName>
</protein>
<evidence type="ECO:0000256" key="4">
    <source>
        <dbReference type="ARBA" id="ARBA00023015"/>
    </source>
</evidence>